<proteinExistence type="predicted"/>
<organism evidence="2 3">
    <name type="scientific">Scomber scombrus</name>
    <name type="common">Atlantic mackerel</name>
    <name type="synonym">Scomber vernalis</name>
    <dbReference type="NCBI Taxonomy" id="13677"/>
    <lineage>
        <taxon>Eukaryota</taxon>
        <taxon>Metazoa</taxon>
        <taxon>Chordata</taxon>
        <taxon>Craniata</taxon>
        <taxon>Vertebrata</taxon>
        <taxon>Euteleostomi</taxon>
        <taxon>Actinopterygii</taxon>
        <taxon>Neopterygii</taxon>
        <taxon>Teleostei</taxon>
        <taxon>Neoteleostei</taxon>
        <taxon>Acanthomorphata</taxon>
        <taxon>Pelagiaria</taxon>
        <taxon>Scombriformes</taxon>
        <taxon>Scombridae</taxon>
        <taxon>Scomber</taxon>
    </lineage>
</organism>
<dbReference type="AlphaFoldDB" id="A0AAV1NL13"/>
<protein>
    <submittedName>
        <fullName evidence="2">Uncharacterized protein</fullName>
    </submittedName>
</protein>
<evidence type="ECO:0000313" key="3">
    <source>
        <dbReference type="Proteomes" id="UP001314229"/>
    </source>
</evidence>
<name>A0AAV1NL13_SCOSC</name>
<evidence type="ECO:0000313" key="2">
    <source>
        <dbReference type="EMBL" id="CAK6959952.1"/>
    </source>
</evidence>
<dbReference type="Proteomes" id="UP001314229">
    <property type="component" value="Unassembled WGS sequence"/>
</dbReference>
<reference evidence="2 3" key="1">
    <citation type="submission" date="2024-01" db="EMBL/GenBank/DDBJ databases">
        <authorList>
            <person name="Alioto T."/>
            <person name="Alioto T."/>
            <person name="Gomez Garrido J."/>
        </authorList>
    </citation>
    <scope>NUCLEOTIDE SEQUENCE [LARGE SCALE GENOMIC DNA]</scope>
</reference>
<keyword evidence="3" id="KW-1185">Reference proteome</keyword>
<gene>
    <name evidence="2" type="ORF">FSCOSCO3_A024258</name>
</gene>
<feature type="coiled-coil region" evidence="1">
    <location>
        <begin position="70"/>
        <end position="104"/>
    </location>
</feature>
<accession>A0AAV1NL13</accession>
<comment type="caution">
    <text evidence="2">The sequence shown here is derived from an EMBL/GenBank/DDBJ whole genome shotgun (WGS) entry which is preliminary data.</text>
</comment>
<sequence length="160" mass="18816">MFCRKHTIPQEFEGDNIQLLHSSSSEQHFCKFCKVHEETEAMDGQNDILAGQIDELKAKLEDSYMADLSYKQIKAQRKAATELNRKLQKQVQQLRNQLQLQTDLEEKCRSEEIDRQAMIRQTSNRLLENKNAAINNRFRHREALEEQIKLKKSDNKVLSQ</sequence>
<dbReference type="EMBL" id="CAWUFR010000042">
    <property type="protein sequence ID" value="CAK6959952.1"/>
    <property type="molecule type" value="Genomic_DNA"/>
</dbReference>
<keyword evidence="1" id="KW-0175">Coiled coil</keyword>
<evidence type="ECO:0000256" key="1">
    <source>
        <dbReference type="SAM" id="Coils"/>
    </source>
</evidence>